<organism evidence="2 3">
    <name type="scientific">Pseudonocardia oroxyli</name>
    <dbReference type="NCBI Taxonomy" id="366584"/>
    <lineage>
        <taxon>Bacteria</taxon>
        <taxon>Bacillati</taxon>
        <taxon>Actinomycetota</taxon>
        <taxon>Actinomycetes</taxon>
        <taxon>Pseudonocardiales</taxon>
        <taxon>Pseudonocardiaceae</taxon>
        <taxon>Pseudonocardia</taxon>
    </lineage>
</organism>
<evidence type="ECO:0000313" key="2">
    <source>
        <dbReference type="EMBL" id="SDE57108.1"/>
    </source>
</evidence>
<feature type="transmembrane region" description="Helical" evidence="1">
    <location>
        <begin position="97"/>
        <end position="118"/>
    </location>
</feature>
<keyword evidence="1" id="KW-0472">Membrane</keyword>
<feature type="transmembrane region" description="Helical" evidence="1">
    <location>
        <begin position="197"/>
        <end position="216"/>
    </location>
</feature>
<sequence length="218" mass="22018">MARTLLPMTSTLAPPTAVRRRSLVPVVVLAAAGPTAVAVLRGVLPYSTNDDPLTAATSAAAHPGAQSAVLWLSYLALLTLPLGVVIVGRAAVRAHRVLGGIAAGLTWVGYASLFWLAAPDQLAAAGLPPTEVAAAAEGIGAHPTQSVAAGAFVIGHIVGTVLLGVALWRAVPRWAAVALIASQPLHLVFAVVVPNHLLDACAWALTAAGFAVAAGVRR</sequence>
<proteinExistence type="predicted"/>
<reference evidence="2 3" key="1">
    <citation type="submission" date="2016-10" db="EMBL/GenBank/DDBJ databases">
        <authorList>
            <person name="de Groot N.N."/>
        </authorList>
    </citation>
    <scope>NUCLEOTIDE SEQUENCE [LARGE SCALE GENOMIC DNA]</scope>
    <source>
        <strain evidence="2 3">CGMCC 4.3143</strain>
    </source>
</reference>
<dbReference type="AlphaFoldDB" id="A0A1G7E057"/>
<evidence type="ECO:0000313" key="3">
    <source>
        <dbReference type="Proteomes" id="UP000198967"/>
    </source>
</evidence>
<dbReference type="EMBL" id="FNBE01000001">
    <property type="protein sequence ID" value="SDE57108.1"/>
    <property type="molecule type" value="Genomic_DNA"/>
</dbReference>
<name>A0A1G7E057_PSEOR</name>
<keyword evidence="3" id="KW-1185">Reference proteome</keyword>
<dbReference type="Proteomes" id="UP000198967">
    <property type="component" value="Unassembled WGS sequence"/>
</dbReference>
<protein>
    <submittedName>
        <fullName evidence="2">Uncharacterized protein</fullName>
    </submittedName>
</protein>
<evidence type="ECO:0000256" key="1">
    <source>
        <dbReference type="SAM" id="Phobius"/>
    </source>
</evidence>
<keyword evidence="1" id="KW-0812">Transmembrane</keyword>
<keyword evidence="1" id="KW-1133">Transmembrane helix</keyword>
<feature type="transmembrane region" description="Helical" evidence="1">
    <location>
        <begin position="68"/>
        <end position="90"/>
    </location>
</feature>
<gene>
    <name evidence="2" type="ORF">SAMN05216377_101210</name>
</gene>
<feature type="transmembrane region" description="Helical" evidence="1">
    <location>
        <begin position="147"/>
        <end position="167"/>
    </location>
</feature>
<feature type="transmembrane region" description="Helical" evidence="1">
    <location>
        <begin position="174"/>
        <end position="191"/>
    </location>
</feature>
<dbReference type="STRING" id="366584.SAMN05216377_101210"/>
<accession>A0A1G7E057</accession>